<name>A0ABQ3HPG0_9ACTN</name>
<feature type="chain" id="PRO_5046182341" description="Endonuclease/exonuclease/phosphatase domain-containing protein" evidence="2">
    <location>
        <begin position="36"/>
        <end position="977"/>
    </location>
</feature>
<dbReference type="PANTHER" id="PTHR42834">
    <property type="entry name" value="ENDONUCLEASE/EXONUCLEASE/PHOSPHATASE FAMILY PROTEIN (AFU_ORTHOLOGUE AFUA_3G09210)"/>
    <property type="match status" value="1"/>
</dbReference>
<sequence length="977" mass="100992">MRTPALPSSRRIATGAGLALLAAGLSPIAASPAGAGVATKIATFPYTQDWSDISLITANDDWSGVSGVQGYLGQNITTATGVDPQTLTGESAAADDTDVVANAAATATNGGVVEVQGNSVAIQGSGTADAPYVAFHLDLSGQTNVSFAFNAKDLDASADDAIQQVALQYRIGATGPFTNLPDGYIADATTAGTATQVTARDVALPVSVDDQASVFVRVMTTNAAGNDELVAIDDIVISAEGGTSALAVGNPGPQESVVGTPIDTLTLAAGGGTAPYTFAAANLPAGLALDTDSGEITGTPTTAGASTVEVTVTDADGTTDTESFAWTVVEPAEPVAIAAIQGTGTATPVAGDDVATQGVVTASYPTGGLNGFYIQTPGADTPDASDAIFVYGGPGGFAEYPAVGDSVEVTGVAGEFGRQTQINASAGSVTVVADLGEVTTKTTIPGTTCELPGATCDTVADLAPAREAMEGELLQPTADFTVTDVYDGSPFWAGNSFSSGMFGEIGLASGAEPLVTPTELYDAQTEKTLIAQRTAYNNARRIILDDGSSANYAVTGPNTGQPFPWLTAEHSVRVGAAVTFPEPVVFTEGFNTWRLLPTTRVVGAPSESQPQVEQTRADNLAPQEVGGDVTLATFNVLNFFPTTGEEFVASGLGTCTFYRDREGNNITNNRCEPNGPRGAANEANLERQRDKIVAAINTADADIVSLEELENSAKFGKDRDFAINELVEALNADAGAGTWAAVPSPATLPPLAEQDVIRNGFIYRPATVRLVEESVVLSDQSSEGEAFEDAREPLAQAFKQVATPGRRPFAVIVNHFKSKGSGTPDPDGQGNANDVRILQAEALVRFADEFQAARDLSRVFLAGDFNAYSEEDPIQVLEEAGYTSLESSSDPTEESYNFDGMVGSLDHVLANEAALAAVTGVDIWDINASESVYYEYARFNSNVTNLYTDGPFRSSDHNPEIVGIETGSGRHRGSGGN</sequence>
<dbReference type="Gene3D" id="2.60.40.10">
    <property type="entry name" value="Immunoglobulins"/>
    <property type="match status" value="1"/>
</dbReference>
<dbReference type="InterPro" id="IPR015919">
    <property type="entry name" value="Cadherin-like_sf"/>
</dbReference>
<dbReference type="InterPro" id="IPR005135">
    <property type="entry name" value="Endo/exonuclease/phosphatase"/>
</dbReference>
<dbReference type="NCBIfam" id="NF033681">
    <property type="entry name" value="ExeM_NucH_DNase"/>
    <property type="match status" value="1"/>
</dbReference>
<dbReference type="InterPro" id="IPR047971">
    <property type="entry name" value="ExeM-like"/>
</dbReference>
<reference evidence="5" key="1">
    <citation type="journal article" date="2019" name="Int. J. Syst. Evol. Microbiol.">
        <title>The Global Catalogue of Microorganisms (GCM) 10K type strain sequencing project: providing services to taxonomists for standard genome sequencing and annotation.</title>
        <authorList>
            <consortium name="The Broad Institute Genomics Platform"/>
            <consortium name="The Broad Institute Genome Sequencing Center for Infectious Disease"/>
            <person name="Wu L."/>
            <person name="Ma J."/>
        </authorList>
    </citation>
    <scope>NUCLEOTIDE SEQUENCE [LARGE SCALE GENOMIC DNA]</scope>
    <source>
        <strain evidence="5">CGMCC 1.12791</strain>
    </source>
</reference>
<proteinExistence type="predicted"/>
<dbReference type="CDD" id="cd10283">
    <property type="entry name" value="MnuA_DNase1-like"/>
    <property type="match status" value="1"/>
</dbReference>
<dbReference type="Proteomes" id="UP000597341">
    <property type="component" value="Unassembled WGS sequence"/>
</dbReference>
<evidence type="ECO:0000256" key="1">
    <source>
        <dbReference type="SAM" id="MobiDB-lite"/>
    </source>
</evidence>
<comment type="caution">
    <text evidence="4">The sequence shown here is derived from an EMBL/GenBank/DDBJ whole genome shotgun (WGS) entry which is preliminary data.</text>
</comment>
<feature type="domain" description="Endonuclease/exonuclease/phosphatase" evidence="3">
    <location>
        <begin position="633"/>
        <end position="957"/>
    </location>
</feature>
<evidence type="ECO:0000313" key="4">
    <source>
        <dbReference type="EMBL" id="GHE18504.1"/>
    </source>
</evidence>
<dbReference type="InterPro" id="IPR013783">
    <property type="entry name" value="Ig-like_fold"/>
</dbReference>
<protein>
    <recommendedName>
        <fullName evidence="3">Endonuclease/exonuclease/phosphatase domain-containing protein</fullName>
    </recommendedName>
</protein>
<feature type="region of interest" description="Disordered" evidence="1">
    <location>
        <begin position="954"/>
        <end position="977"/>
    </location>
</feature>
<dbReference type="Gene3D" id="3.60.10.10">
    <property type="entry name" value="Endonuclease/exonuclease/phosphatase"/>
    <property type="match status" value="1"/>
</dbReference>
<evidence type="ECO:0000256" key="2">
    <source>
        <dbReference type="SAM" id="SignalP"/>
    </source>
</evidence>
<dbReference type="CDD" id="cd04486">
    <property type="entry name" value="YhcR_OBF_like"/>
    <property type="match status" value="1"/>
</dbReference>
<dbReference type="Pfam" id="PF05345">
    <property type="entry name" value="He_PIG"/>
    <property type="match status" value="1"/>
</dbReference>
<dbReference type="SUPFAM" id="SSF49313">
    <property type="entry name" value="Cadherin-like"/>
    <property type="match status" value="1"/>
</dbReference>
<accession>A0ABQ3HPG0</accession>
<evidence type="ECO:0000313" key="5">
    <source>
        <dbReference type="Proteomes" id="UP000597341"/>
    </source>
</evidence>
<keyword evidence="2" id="KW-0732">Signal</keyword>
<evidence type="ECO:0000259" key="3">
    <source>
        <dbReference type="Pfam" id="PF03372"/>
    </source>
</evidence>
<dbReference type="InterPro" id="IPR036691">
    <property type="entry name" value="Endo/exonu/phosph_ase_sf"/>
</dbReference>
<dbReference type="Pfam" id="PF03372">
    <property type="entry name" value="Exo_endo_phos"/>
    <property type="match status" value="1"/>
</dbReference>
<gene>
    <name evidence="4" type="ORF">GCM10011376_31140</name>
</gene>
<keyword evidence="5" id="KW-1185">Reference proteome</keyword>
<dbReference type="SUPFAM" id="SSF56219">
    <property type="entry name" value="DNase I-like"/>
    <property type="match status" value="1"/>
</dbReference>
<organism evidence="4 5">
    <name type="scientific">Nocardioides flavus</name>
    <name type="common">ex Wang et al. 2016</name>
    <dbReference type="NCBI Taxonomy" id="2058780"/>
    <lineage>
        <taxon>Bacteria</taxon>
        <taxon>Bacillati</taxon>
        <taxon>Actinomycetota</taxon>
        <taxon>Actinomycetes</taxon>
        <taxon>Propionibacteriales</taxon>
        <taxon>Nocardioidaceae</taxon>
        <taxon>Nocardioides</taxon>
    </lineage>
</organism>
<dbReference type="PANTHER" id="PTHR42834:SF1">
    <property type="entry name" value="ENDONUCLEASE_EXONUCLEASE_PHOSPHATASE FAMILY PROTEIN (AFU_ORTHOLOGUE AFUA_3G09210)"/>
    <property type="match status" value="1"/>
</dbReference>
<dbReference type="EMBL" id="BNAD01000010">
    <property type="protein sequence ID" value="GHE18504.1"/>
    <property type="molecule type" value="Genomic_DNA"/>
</dbReference>
<feature type="signal peptide" evidence="2">
    <location>
        <begin position="1"/>
        <end position="35"/>
    </location>
</feature>